<protein>
    <recommendedName>
        <fullName evidence="3">ArsR family transcriptional regulator</fullName>
    </recommendedName>
</protein>
<dbReference type="InterPro" id="IPR036390">
    <property type="entry name" value="WH_DNA-bd_sf"/>
</dbReference>
<evidence type="ECO:0008006" key="3">
    <source>
        <dbReference type="Google" id="ProtNLM"/>
    </source>
</evidence>
<proteinExistence type="predicted"/>
<organism evidence="1 2">
    <name type="scientific">Pseudoclavibacter albus</name>
    <dbReference type="NCBI Taxonomy" id="272241"/>
    <lineage>
        <taxon>Bacteria</taxon>
        <taxon>Bacillati</taxon>
        <taxon>Actinomycetota</taxon>
        <taxon>Actinomycetes</taxon>
        <taxon>Micrococcales</taxon>
        <taxon>Microbacteriaceae</taxon>
        <taxon>Pseudoclavibacter</taxon>
    </lineage>
</organism>
<reference evidence="1 2" key="1">
    <citation type="submission" date="2022-04" db="EMBL/GenBank/DDBJ databases">
        <title>Human microbiome associated bacterial genomes.</title>
        <authorList>
            <person name="Sandstrom S."/>
            <person name="Salamzade R."/>
            <person name="Kalan L.R."/>
        </authorList>
    </citation>
    <scope>NUCLEOTIDE SEQUENCE [LARGE SCALE GENOMIC DNA]</scope>
    <source>
        <strain evidence="2">p3-SID1799</strain>
    </source>
</reference>
<evidence type="ECO:0000313" key="1">
    <source>
        <dbReference type="EMBL" id="MCT2043602.1"/>
    </source>
</evidence>
<dbReference type="SUPFAM" id="SSF46785">
    <property type="entry name" value="Winged helix' DNA-binding domain"/>
    <property type="match status" value="1"/>
</dbReference>
<accession>A0ABT2HZ60</accession>
<gene>
    <name evidence="1" type="ORF">M3D15_09735</name>
</gene>
<dbReference type="RefSeq" id="WP_206394168.1">
    <property type="nucleotide sequence ID" value="NZ_JAFDPW010000001.1"/>
</dbReference>
<keyword evidence="2" id="KW-1185">Reference proteome</keyword>
<name>A0ABT2HZ60_9MICO</name>
<comment type="caution">
    <text evidence="1">The sequence shown here is derived from an EMBL/GenBank/DDBJ whole genome shotgun (WGS) entry which is preliminary data.</text>
</comment>
<dbReference type="Proteomes" id="UP001525379">
    <property type="component" value="Unassembled WGS sequence"/>
</dbReference>
<evidence type="ECO:0000313" key="2">
    <source>
        <dbReference type="Proteomes" id="UP001525379"/>
    </source>
</evidence>
<dbReference type="EMBL" id="JALXSQ010000058">
    <property type="protein sequence ID" value="MCT2043602.1"/>
    <property type="molecule type" value="Genomic_DNA"/>
</dbReference>
<sequence length="197" mass="21594">MKRAPAALTPFIRSDAVGAVLAELFLHPDEELTLSELGRRSSVSAPIVHREIGRLVESDVVVDRIEGRNRLVRANKSHPLYSLMSQLVLATYGPVPVVRELFGGIDSISELLIFGSWAARRAGITGPYPNDLDVLVVGDIPRRTLSEQAAVASERLNLAVNITRLAEDEWHAQSPAPFVATVRSRPMLDVLTGELRE</sequence>